<evidence type="ECO:0000313" key="6">
    <source>
        <dbReference type="EMBL" id="MBB5061823.1"/>
    </source>
</evidence>
<name>A0A7W7ZL22_9BACT</name>
<dbReference type="AlphaFoldDB" id="A0A7W7ZL22"/>
<dbReference type="InterPro" id="IPR036942">
    <property type="entry name" value="Beta-barrel_TonB_sf"/>
</dbReference>
<dbReference type="InterPro" id="IPR008969">
    <property type="entry name" value="CarboxyPept-like_regulatory"/>
</dbReference>
<protein>
    <recommendedName>
        <fullName evidence="5">TonB-dependent transporter Oar-like beta-barrel domain-containing protein</fullName>
    </recommendedName>
</protein>
<keyword evidence="4" id="KW-0732">Signal</keyword>
<dbReference type="Proteomes" id="UP000584867">
    <property type="component" value="Unassembled WGS sequence"/>
</dbReference>
<keyword evidence="2" id="KW-0472">Membrane</keyword>
<evidence type="ECO:0000256" key="1">
    <source>
        <dbReference type="ARBA" id="ARBA00004442"/>
    </source>
</evidence>
<comment type="caution">
    <text evidence="6">The sequence shown here is derived from an EMBL/GenBank/DDBJ whole genome shotgun (WGS) entry which is preliminary data.</text>
</comment>
<dbReference type="Gene3D" id="2.40.170.20">
    <property type="entry name" value="TonB-dependent receptor, beta-barrel domain"/>
    <property type="match status" value="1"/>
</dbReference>
<evidence type="ECO:0000256" key="2">
    <source>
        <dbReference type="ARBA" id="ARBA00023136"/>
    </source>
</evidence>
<evidence type="ECO:0000313" key="7">
    <source>
        <dbReference type="Proteomes" id="UP000584867"/>
    </source>
</evidence>
<feature type="signal peptide" evidence="4">
    <location>
        <begin position="1"/>
        <end position="25"/>
    </location>
</feature>
<reference evidence="6 7" key="1">
    <citation type="submission" date="2020-08" db="EMBL/GenBank/DDBJ databases">
        <title>Genomic Encyclopedia of Type Strains, Phase IV (KMG-V): Genome sequencing to study the core and pangenomes of soil and plant-associated prokaryotes.</title>
        <authorList>
            <person name="Whitman W."/>
        </authorList>
    </citation>
    <scope>NUCLEOTIDE SEQUENCE [LARGE SCALE GENOMIC DNA]</scope>
    <source>
        <strain evidence="6 7">X5P3</strain>
    </source>
</reference>
<organism evidence="6 7">
    <name type="scientific">Granulicella mallensis</name>
    <dbReference type="NCBI Taxonomy" id="940614"/>
    <lineage>
        <taxon>Bacteria</taxon>
        <taxon>Pseudomonadati</taxon>
        <taxon>Acidobacteriota</taxon>
        <taxon>Terriglobia</taxon>
        <taxon>Terriglobales</taxon>
        <taxon>Acidobacteriaceae</taxon>
        <taxon>Granulicella</taxon>
    </lineage>
</organism>
<dbReference type="SUPFAM" id="SSF49464">
    <property type="entry name" value="Carboxypeptidase regulatory domain-like"/>
    <property type="match status" value="1"/>
</dbReference>
<accession>A0A7W7ZL22</accession>
<dbReference type="Pfam" id="PF25183">
    <property type="entry name" value="OMP_b-brl_4"/>
    <property type="match status" value="1"/>
</dbReference>
<proteinExistence type="predicted"/>
<keyword evidence="3" id="KW-0998">Cell outer membrane</keyword>
<dbReference type="SUPFAM" id="SSF56935">
    <property type="entry name" value="Porins"/>
    <property type="match status" value="1"/>
</dbReference>
<dbReference type="GO" id="GO:0009279">
    <property type="term" value="C:cell outer membrane"/>
    <property type="evidence" value="ECO:0007669"/>
    <property type="project" value="UniProtKB-SubCell"/>
</dbReference>
<comment type="subcellular location">
    <subcellularLocation>
        <location evidence="1">Cell outer membrane</location>
    </subcellularLocation>
</comment>
<sequence>MKKAFCCCLVLLLSPLFLWSQVANNTSLVGTVLDSSGSAIAGTKVVAVEENTKVRSEAITNNEGYYAITFIQPGVYDLTVEQPGFMKVTTVGVLVQVDLAVRTNFGLTVGAASDTITVTASTPPLATDDASLGETFETKQVEDLPVQGHNALEVAALASNVTVGSKTNYSGNPPGVDFIGAGQRETQNEITLDGVSVMNNLGNVTPARPGTDMVSEVQMQSGNYSAQYGAYLGVHVNLLSKAGTNDFHGVVYDYIKNTALDARNFTDVKATPTSAATPKAPLNYNQWGFTLGGPVLIPKLYNGRNKTFFFGAYEKLNQKAQSTGTATVLTGAMENGDFSALGSWNGTSCQLPAGASGFTPVCIKDPQTGNYYVNNMIPASELSTGAAAIAKKYEAYVPLPNTPNSPSNGTANNLASVNYGNNLFIAQTLERVDENIGEKVKLFFRFHWQDLTYANGNEVPVSGGYGPANSRNYAIGYTHIITPNLVNDFHIGLNQFTTDSLNYWYVNGLKTAGTDLGIPGFNYDTTQNMPGIPNVQVSSATGMNIGNNGTNWFQDDRNLDGYDQVSYTHGKHNLIAGLEIRKLETGRIATNEALGLFTFNGTVTNDARADFVLGLPASDQTPVTSIKGAVGEYRDGFFVLDNWQANSQLTLNIGLRYDLPTVPYSLNGYSRIMNADQTALLPASPATTAATWTPVPGLKLGSPTHDNWGPRIGFAFRALPKTVVRGGVGAYYNANQLNSFTLLTSNNYPFGANFQYFAASGTAANPLSFTNPTPGQATASPVTGTCSPTCTYGSAVTYDPANKTQRSYQWNLSVGQELWKGAAAEAQYIGSHSLDLDTSWYDNLPNQLTSSNTFSQPTKINLNSAPGSCGQANCLVRPNQLFGSIRDLRNFAWAHYDGLNLVLRQRAYHGLSGQASYTWSHTLDISSDSNGGGTVTQPFNVAADYGNANWDIRHRFVGVLTYELPSLRGSNVLLREGVGGWQINTIINLQTGMPYNVSMGYNTAGFDQGTTRPSWLHSPSSNCSLKTTYLAGNTKPCFDVSAYVLPVAPTTLKGNGTVASYNYAFGNVARNSLFGPGFSYANLSIFKNFPIWSRAKFQFRAEAANVFNHPSGSNPNSTLNAASQSGTGISAGNAGTITTVQTIPGELTGSRVIQLAGKIIF</sequence>
<gene>
    <name evidence="6" type="ORF">HDF15_000148</name>
</gene>
<evidence type="ECO:0000256" key="4">
    <source>
        <dbReference type="SAM" id="SignalP"/>
    </source>
</evidence>
<dbReference type="EMBL" id="JACHIO010000001">
    <property type="protein sequence ID" value="MBB5061823.1"/>
    <property type="molecule type" value="Genomic_DNA"/>
</dbReference>
<dbReference type="InterPro" id="IPR057601">
    <property type="entry name" value="Oar-like_b-barrel"/>
</dbReference>
<feature type="chain" id="PRO_5030808413" description="TonB-dependent transporter Oar-like beta-barrel domain-containing protein" evidence="4">
    <location>
        <begin position="26"/>
        <end position="1161"/>
    </location>
</feature>
<dbReference type="Pfam" id="PF13620">
    <property type="entry name" value="CarboxypepD_reg"/>
    <property type="match status" value="1"/>
</dbReference>
<dbReference type="Gene3D" id="2.60.40.1120">
    <property type="entry name" value="Carboxypeptidase-like, regulatory domain"/>
    <property type="match status" value="1"/>
</dbReference>
<evidence type="ECO:0000256" key="3">
    <source>
        <dbReference type="ARBA" id="ARBA00023237"/>
    </source>
</evidence>
<feature type="domain" description="TonB-dependent transporter Oar-like beta-barrel" evidence="5">
    <location>
        <begin position="240"/>
        <end position="1140"/>
    </location>
</feature>
<dbReference type="RefSeq" id="WP_184252365.1">
    <property type="nucleotide sequence ID" value="NZ_JACHIO010000001.1"/>
</dbReference>
<evidence type="ECO:0000259" key="5">
    <source>
        <dbReference type="Pfam" id="PF25183"/>
    </source>
</evidence>